<dbReference type="OrthoDB" id="9811589at2"/>
<dbReference type="CDD" id="cd02440">
    <property type="entry name" value="AdoMet_MTases"/>
    <property type="match status" value="1"/>
</dbReference>
<evidence type="ECO:0000256" key="1">
    <source>
        <dbReference type="ARBA" id="ARBA00022603"/>
    </source>
</evidence>
<keyword evidence="1 4" id="KW-0489">Methyltransferase</keyword>
<feature type="domain" description="Methyltransferase" evidence="3">
    <location>
        <begin position="42"/>
        <end position="137"/>
    </location>
</feature>
<dbReference type="Gene3D" id="2.20.25.110">
    <property type="entry name" value="S-adenosyl-L-methionine-dependent methyltransferases"/>
    <property type="match status" value="1"/>
</dbReference>
<dbReference type="InterPro" id="IPR029063">
    <property type="entry name" value="SAM-dependent_MTases_sf"/>
</dbReference>
<gene>
    <name evidence="4" type="ORF">SAMN03080599_00799</name>
</gene>
<evidence type="ECO:0000313" key="5">
    <source>
        <dbReference type="Proteomes" id="UP000199208"/>
    </source>
</evidence>
<dbReference type="InterPro" id="IPR041698">
    <property type="entry name" value="Methyltransf_25"/>
</dbReference>
<name>A0A1G5RVX8_9FIRM</name>
<dbReference type="Pfam" id="PF13649">
    <property type="entry name" value="Methyltransf_25"/>
    <property type="match status" value="1"/>
</dbReference>
<proteinExistence type="predicted"/>
<dbReference type="SUPFAM" id="SSF53335">
    <property type="entry name" value="S-adenosyl-L-methionine-dependent methyltransferases"/>
    <property type="match status" value="1"/>
</dbReference>
<evidence type="ECO:0000256" key="2">
    <source>
        <dbReference type="ARBA" id="ARBA00022679"/>
    </source>
</evidence>
<accession>A0A1G5RVX8</accession>
<protein>
    <submittedName>
        <fullName evidence="4">Methyltransferase domain-containing protein</fullName>
    </submittedName>
</protein>
<sequence>MTEAYSGFALCYDALMSEVDYEAWTEGLMDAAARHGARPRTIADLACGTGNITNALAERGFEVIGVDVSQPMLSIAQDKAYEAHLKVRYLLQDIVTLKLHRPVDLLTMINDGINYLEGEVQLKSAFEHMAGALMPGGLLLLEFSTSYKLEHVLGNTTIAESDEEISMIWENAYDPAARTQTMRLTFFLRDEDQPALYERFAETHVQHAHEVQTLENFASPWFELVESLDSETMKRLEPASERALMIFRRR</sequence>
<dbReference type="STRING" id="1120920.SAMN03080599_00799"/>
<dbReference type="Gene3D" id="3.40.50.150">
    <property type="entry name" value="Vaccinia Virus protein VP39"/>
    <property type="match status" value="1"/>
</dbReference>
<keyword evidence="2 4" id="KW-0808">Transferase</keyword>
<keyword evidence="5" id="KW-1185">Reference proteome</keyword>
<evidence type="ECO:0000259" key="3">
    <source>
        <dbReference type="Pfam" id="PF13649"/>
    </source>
</evidence>
<dbReference type="Proteomes" id="UP000199208">
    <property type="component" value="Unassembled WGS sequence"/>
</dbReference>
<dbReference type="PANTHER" id="PTHR43861">
    <property type="entry name" value="TRANS-ACONITATE 2-METHYLTRANSFERASE-RELATED"/>
    <property type="match status" value="1"/>
</dbReference>
<dbReference type="GO" id="GO:0008168">
    <property type="term" value="F:methyltransferase activity"/>
    <property type="evidence" value="ECO:0007669"/>
    <property type="project" value="UniProtKB-KW"/>
</dbReference>
<dbReference type="PANTHER" id="PTHR43861:SF1">
    <property type="entry name" value="TRANS-ACONITATE 2-METHYLTRANSFERASE"/>
    <property type="match status" value="1"/>
</dbReference>
<dbReference type="RefSeq" id="WP_092589606.1">
    <property type="nucleotide sequence ID" value="NZ_FMWL01000003.1"/>
</dbReference>
<dbReference type="AlphaFoldDB" id="A0A1G5RVX8"/>
<evidence type="ECO:0000313" key="4">
    <source>
        <dbReference type="EMBL" id="SCZ77591.1"/>
    </source>
</evidence>
<dbReference type="EMBL" id="FMWL01000003">
    <property type="protein sequence ID" value="SCZ77591.1"/>
    <property type="molecule type" value="Genomic_DNA"/>
</dbReference>
<dbReference type="GO" id="GO:0032259">
    <property type="term" value="P:methylation"/>
    <property type="evidence" value="ECO:0007669"/>
    <property type="project" value="UniProtKB-KW"/>
</dbReference>
<reference evidence="4 5" key="1">
    <citation type="submission" date="2016-10" db="EMBL/GenBank/DDBJ databases">
        <authorList>
            <person name="de Groot N.N."/>
        </authorList>
    </citation>
    <scope>NUCLEOTIDE SEQUENCE [LARGE SCALE GENOMIC DNA]</scope>
    <source>
        <strain evidence="4 5">DSM 2784</strain>
    </source>
</reference>
<organism evidence="4 5">
    <name type="scientific">Acidaminobacter hydrogenoformans DSM 2784</name>
    <dbReference type="NCBI Taxonomy" id="1120920"/>
    <lineage>
        <taxon>Bacteria</taxon>
        <taxon>Bacillati</taxon>
        <taxon>Bacillota</taxon>
        <taxon>Clostridia</taxon>
        <taxon>Peptostreptococcales</taxon>
        <taxon>Acidaminobacteraceae</taxon>
        <taxon>Acidaminobacter</taxon>
    </lineage>
</organism>